<feature type="domain" description="Expansin-like CBD" evidence="7">
    <location>
        <begin position="211"/>
        <end position="294"/>
    </location>
</feature>
<comment type="subcellular location">
    <subcellularLocation>
        <location evidence="1">Secreted</location>
    </subcellularLocation>
</comment>
<proteinExistence type="inferred from homology"/>
<dbReference type="Gene3D" id="2.60.40.760">
    <property type="entry name" value="Expansin, cellulose-binding-like domain"/>
    <property type="match status" value="1"/>
</dbReference>
<keyword evidence="2" id="KW-0964">Secreted</keyword>
<comment type="caution">
    <text evidence="8">The sequence shown here is derived from an EMBL/GenBank/DDBJ whole genome shotgun (WGS) entry which is preliminary data.</text>
</comment>
<evidence type="ECO:0000256" key="4">
    <source>
        <dbReference type="RuleBase" id="RU003460"/>
    </source>
</evidence>
<evidence type="ECO:0000256" key="2">
    <source>
        <dbReference type="ARBA" id="ARBA00022525"/>
    </source>
</evidence>
<name>A0A6G1C060_9ORYZ</name>
<dbReference type="PROSITE" id="PS50843">
    <property type="entry name" value="EXPANSIN_CBD"/>
    <property type="match status" value="1"/>
</dbReference>
<dbReference type="CDD" id="cd22276">
    <property type="entry name" value="DPBB_EXLA_N"/>
    <property type="match status" value="1"/>
</dbReference>
<dbReference type="Gene3D" id="2.40.40.10">
    <property type="entry name" value="RlpA-like domain"/>
    <property type="match status" value="1"/>
</dbReference>
<dbReference type="AlphaFoldDB" id="A0A6G1C060"/>
<dbReference type="EMBL" id="SPHZ02000011">
    <property type="protein sequence ID" value="KAF0893264.1"/>
    <property type="molecule type" value="Genomic_DNA"/>
</dbReference>
<evidence type="ECO:0008006" key="10">
    <source>
        <dbReference type="Google" id="ProtNLM"/>
    </source>
</evidence>
<evidence type="ECO:0000259" key="7">
    <source>
        <dbReference type="PROSITE" id="PS50843"/>
    </source>
</evidence>
<dbReference type="Proteomes" id="UP000479710">
    <property type="component" value="Unassembled WGS sequence"/>
</dbReference>
<evidence type="ECO:0000313" key="8">
    <source>
        <dbReference type="EMBL" id="KAF0893264.1"/>
    </source>
</evidence>
<gene>
    <name evidence="8" type="ORF">E2562_023906</name>
</gene>
<evidence type="ECO:0000256" key="1">
    <source>
        <dbReference type="ARBA" id="ARBA00004613"/>
    </source>
</evidence>
<dbReference type="PROSITE" id="PS50842">
    <property type="entry name" value="EXPANSIN_EG45"/>
    <property type="match status" value="1"/>
</dbReference>
<dbReference type="PRINTS" id="PR01225">
    <property type="entry name" value="EXPANSNFAMLY"/>
</dbReference>
<dbReference type="SUPFAM" id="SSF50685">
    <property type="entry name" value="Barwin-like endoglucanases"/>
    <property type="match status" value="1"/>
</dbReference>
<dbReference type="Pfam" id="PF03330">
    <property type="entry name" value="DPBB_1"/>
    <property type="match status" value="1"/>
</dbReference>
<dbReference type="OrthoDB" id="623266at2759"/>
<dbReference type="PANTHER" id="PTHR31692">
    <property type="entry name" value="EXPANSIN-B3"/>
    <property type="match status" value="1"/>
</dbReference>
<dbReference type="InterPro" id="IPR007117">
    <property type="entry name" value="Expansin_CBD"/>
</dbReference>
<organism evidence="8 9">
    <name type="scientific">Oryza meyeriana var. granulata</name>
    <dbReference type="NCBI Taxonomy" id="110450"/>
    <lineage>
        <taxon>Eukaryota</taxon>
        <taxon>Viridiplantae</taxon>
        <taxon>Streptophyta</taxon>
        <taxon>Embryophyta</taxon>
        <taxon>Tracheophyta</taxon>
        <taxon>Spermatophyta</taxon>
        <taxon>Magnoliopsida</taxon>
        <taxon>Liliopsida</taxon>
        <taxon>Poales</taxon>
        <taxon>Poaceae</taxon>
        <taxon>BOP clade</taxon>
        <taxon>Oryzoideae</taxon>
        <taxon>Oryzeae</taxon>
        <taxon>Oryzinae</taxon>
        <taxon>Oryza</taxon>
        <taxon>Oryza meyeriana</taxon>
    </lineage>
</organism>
<evidence type="ECO:0000259" key="6">
    <source>
        <dbReference type="PROSITE" id="PS50842"/>
    </source>
</evidence>
<feature type="region of interest" description="Disordered" evidence="5">
    <location>
        <begin position="14"/>
        <end position="37"/>
    </location>
</feature>
<dbReference type="Pfam" id="PF01357">
    <property type="entry name" value="Expansin_C"/>
    <property type="match status" value="1"/>
</dbReference>
<dbReference type="InterPro" id="IPR007112">
    <property type="entry name" value="Expansin/allergen_DPBB_dom"/>
</dbReference>
<accession>A0A6G1C060</accession>
<keyword evidence="9" id="KW-1185">Reference proteome</keyword>
<dbReference type="SUPFAM" id="SSF49590">
    <property type="entry name" value="PHL pollen allergen"/>
    <property type="match status" value="1"/>
</dbReference>
<dbReference type="InterPro" id="IPR036749">
    <property type="entry name" value="Expansin_CBD_sf"/>
</dbReference>
<feature type="domain" description="Expansin-like EG45" evidence="6">
    <location>
        <begin position="92"/>
        <end position="197"/>
    </location>
</feature>
<evidence type="ECO:0000313" key="9">
    <source>
        <dbReference type="Proteomes" id="UP000479710"/>
    </source>
</evidence>
<dbReference type="PANTHER" id="PTHR31692:SF128">
    <property type="entry name" value="EXPANSIN-LIKE A1"/>
    <property type="match status" value="1"/>
</dbReference>
<dbReference type="GO" id="GO:0005576">
    <property type="term" value="C:extracellular region"/>
    <property type="evidence" value="ECO:0007669"/>
    <property type="project" value="UniProtKB-SubCell"/>
</dbReference>
<protein>
    <recommendedName>
        <fullName evidence="10">Expansin-like EG45 domain-containing protein</fullName>
    </recommendedName>
</protein>
<feature type="compositionally biased region" description="Low complexity" evidence="5">
    <location>
        <begin position="27"/>
        <end position="37"/>
    </location>
</feature>
<comment type="similarity">
    <text evidence="4">Belongs to the expansin family.</text>
</comment>
<evidence type="ECO:0000256" key="5">
    <source>
        <dbReference type="SAM" id="MobiDB-lite"/>
    </source>
</evidence>
<dbReference type="InterPro" id="IPR009009">
    <property type="entry name" value="RlpA-like_DPBB"/>
</dbReference>
<dbReference type="InterPro" id="IPR036908">
    <property type="entry name" value="RlpA-like_sf"/>
</dbReference>
<reference evidence="8 9" key="1">
    <citation type="submission" date="2019-11" db="EMBL/GenBank/DDBJ databases">
        <title>Whole genome sequence of Oryza granulata.</title>
        <authorList>
            <person name="Li W."/>
        </authorList>
    </citation>
    <scope>NUCLEOTIDE SEQUENCE [LARGE SCALE GENOMIC DNA]</scope>
    <source>
        <strain evidence="9">cv. Menghai</strain>
        <tissue evidence="8">Leaf</tissue>
    </source>
</reference>
<sequence>MCVGCVCAGGRGRGRGVYKSSRHAHESSSVSSPKQPESESMAVSVRCFGSSSFLSHALLLVVLLAPRLASGCDRCVRRSRAAYYTSSLTLTAGSCGYGTTAASFNGGGFLAAAGHALYRGGVGCGACYQVRCKDKELCSTAGARVIVTDRARTNRTGLVLSSPAFATMARPGMAASLTKLAAVDVEYKRVPCEYRHKNLSVRVDERSRGPNELTISFLYQGGQTDIVAVDVAQVGSSSWKFMTREHGPSWSMTNAPPGPLQLRLVVTGGYDGKWVWADREVLPRRWRAGEVYDTWVQITDIAQEGCFPCDTHEWK</sequence>
<evidence type="ECO:0000256" key="3">
    <source>
        <dbReference type="ARBA" id="ARBA00022729"/>
    </source>
</evidence>
<keyword evidence="3" id="KW-0732">Signal</keyword>
<dbReference type="InterPro" id="IPR007118">
    <property type="entry name" value="Expan_Lol_pI"/>
</dbReference>